<dbReference type="RefSeq" id="WP_236861536.1">
    <property type="nucleotide sequence ID" value="NZ_LNQR01000035.1"/>
</dbReference>
<dbReference type="Gene3D" id="3.40.910.10">
    <property type="entry name" value="Deoxyhypusine synthase"/>
    <property type="match status" value="1"/>
</dbReference>
<evidence type="ECO:0000313" key="1">
    <source>
        <dbReference type="EMBL" id="KWT90511.1"/>
    </source>
</evidence>
<proteinExistence type="predicted"/>
<keyword evidence="2" id="KW-1185">Reference proteome</keyword>
<protein>
    <submittedName>
        <fullName evidence="1">Uncharacterized protein</fullName>
    </submittedName>
</protein>
<evidence type="ECO:0000313" key="2">
    <source>
        <dbReference type="Proteomes" id="UP000060487"/>
    </source>
</evidence>
<dbReference type="EMBL" id="LNQR01000035">
    <property type="protein sequence ID" value="KWT90511.1"/>
    <property type="molecule type" value="Genomic_DNA"/>
</dbReference>
<name>A0ABR5SI61_9BACT</name>
<reference evidence="1 2" key="1">
    <citation type="submission" date="2015-11" db="EMBL/GenBank/DDBJ databases">
        <authorList>
            <person name="Lin W."/>
        </authorList>
    </citation>
    <scope>NUCLEOTIDE SEQUENCE [LARGE SCALE GENOMIC DNA]</scope>
    <source>
        <strain evidence="1 2">HCH-1</strain>
    </source>
</reference>
<dbReference type="InterPro" id="IPR036982">
    <property type="entry name" value="Deoxyhypusine_synthase_sf"/>
</dbReference>
<dbReference type="SUPFAM" id="SSF52467">
    <property type="entry name" value="DHS-like NAD/FAD-binding domain"/>
    <property type="match status" value="1"/>
</dbReference>
<accession>A0ABR5SI61</accession>
<dbReference type="InterPro" id="IPR029035">
    <property type="entry name" value="DHS-like_NAD/FAD-binding_dom"/>
</dbReference>
<dbReference type="Proteomes" id="UP000060487">
    <property type="component" value="Unassembled WGS sequence"/>
</dbReference>
<gene>
    <name evidence="1" type="ORF">ASN18_1104</name>
</gene>
<sequence>MLEDNNKAMTADPSILGVKRYSLADRKSKVAIEKIGRPYERGGLFWEFLSSLPDILAAADLRRAAARISEAHKNGRPVILGMGAHPIKVGISPIIIDLMERGIITALATNGASIVHDFELAYAGFTSEDVAAELCKGQFGMAEETGVMLNTAIVKGVEKGLGLGKAIGSFILHDKAIKNKEISIFARACELGLPVTVHVAVGTDIIHMHPEADGRAIGEGSLRDFRLLATLIRGLEGGVFINLGSAVIIPEVFMKALNLARNTSPGDNIERFTAINMDFISHYRAQVNVLKRPAHSSDSAINLIGHHEIMFPLLAAAIKETLKGQDGDGS</sequence>
<organism evidence="1 2">
    <name type="scientific">Candidatus Magnetominusculus xianensis</name>
    <dbReference type="NCBI Taxonomy" id="1748249"/>
    <lineage>
        <taxon>Bacteria</taxon>
        <taxon>Pseudomonadati</taxon>
        <taxon>Nitrospirota</taxon>
        <taxon>Nitrospiria</taxon>
        <taxon>Nitrospirales</taxon>
        <taxon>Nitrospiraceae</taxon>
        <taxon>Candidatus Magnetominusculus</taxon>
    </lineage>
</organism>
<comment type="caution">
    <text evidence="1">The sequence shown here is derived from an EMBL/GenBank/DDBJ whole genome shotgun (WGS) entry which is preliminary data.</text>
</comment>